<dbReference type="EMBL" id="KB297637">
    <property type="protein sequence ID" value="ELU10267.1"/>
    <property type="molecule type" value="Genomic_DNA"/>
</dbReference>
<dbReference type="HOGENOM" id="CLU_116894_0_0_1"/>
<dbReference type="OMA" id="LSNPMCN"/>
<evidence type="ECO:0000256" key="1">
    <source>
        <dbReference type="ARBA" id="ARBA00022614"/>
    </source>
</evidence>
<evidence type="ECO:0008006" key="6">
    <source>
        <dbReference type="Google" id="ProtNLM"/>
    </source>
</evidence>
<dbReference type="PROSITE" id="PS51450">
    <property type="entry name" value="LRR"/>
    <property type="match status" value="3"/>
</dbReference>
<keyword evidence="1" id="KW-0433">Leucine-rich repeat</keyword>
<reference evidence="3 5" key="2">
    <citation type="journal article" date="2013" name="Nature">
        <title>Insights into bilaterian evolution from three spiralian genomes.</title>
        <authorList>
            <person name="Simakov O."/>
            <person name="Marletaz F."/>
            <person name="Cho S.J."/>
            <person name="Edsinger-Gonzales E."/>
            <person name="Havlak P."/>
            <person name="Hellsten U."/>
            <person name="Kuo D.H."/>
            <person name="Larsson T."/>
            <person name="Lv J."/>
            <person name="Arendt D."/>
            <person name="Savage R."/>
            <person name="Osoegawa K."/>
            <person name="de Jong P."/>
            <person name="Grimwood J."/>
            <person name="Chapman J.A."/>
            <person name="Shapiro H."/>
            <person name="Aerts A."/>
            <person name="Otillar R.P."/>
            <person name="Terry A.Y."/>
            <person name="Boore J.L."/>
            <person name="Grigoriev I.V."/>
            <person name="Lindberg D.R."/>
            <person name="Seaver E.C."/>
            <person name="Weisblat D.A."/>
            <person name="Putnam N.H."/>
            <person name="Rokhsar D.S."/>
        </authorList>
    </citation>
    <scope>NUCLEOTIDE SEQUENCE</scope>
    <source>
        <strain evidence="3 5">I ESC-2004</strain>
    </source>
</reference>
<reference evidence="5" key="1">
    <citation type="submission" date="2012-12" db="EMBL/GenBank/DDBJ databases">
        <authorList>
            <person name="Hellsten U."/>
            <person name="Grimwood J."/>
            <person name="Chapman J.A."/>
            <person name="Shapiro H."/>
            <person name="Aerts A."/>
            <person name="Otillar R.P."/>
            <person name="Terry A.Y."/>
            <person name="Boore J.L."/>
            <person name="Simakov O."/>
            <person name="Marletaz F."/>
            <person name="Cho S.-J."/>
            <person name="Edsinger-Gonzales E."/>
            <person name="Havlak P."/>
            <person name="Kuo D.-H."/>
            <person name="Larsson T."/>
            <person name="Lv J."/>
            <person name="Arendt D."/>
            <person name="Savage R."/>
            <person name="Osoegawa K."/>
            <person name="de Jong P."/>
            <person name="Lindberg D.R."/>
            <person name="Seaver E.C."/>
            <person name="Weisblat D.A."/>
            <person name="Putnam N.H."/>
            <person name="Grigoriev I.V."/>
            <person name="Rokhsar D.S."/>
        </authorList>
    </citation>
    <scope>NUCLEOTIDE SEQUENCE</scope>
    <source>
        <strain evidence="5">I ESC-2004</strain>
    </source>
</reference>
<dbReference type="GO" id="GO:0036158">
    <property type="term" value="P:outer dynein arm assembly"/>
    <property type="evidence" value="ECO:0007669"/>
    <property type="project" value="TreeGrafter"/>
</dbReference>
<evidence type="ECO:0000313" key="5">
    <source>
        <dbReference type="Proteomes" id="UP000014760"/>
    </source>
</evidence>
<evidence type="ECO:0000313" key="4">
    <source>
        <dbReference type="EnsemblMetazoa" id="CapteP117326"/>
    </source>
</evidence>
<proteinExistence type="predicted"/>
<dbReference type="EnsemblMetazoa" id="CapteT117326">
    <property type="protein sequence ID" value="CapteP117326"/>
    <property type="gene ID" value="CapteG117326"/>
</dbReference>
<keyword evidence="2" id="KW-0677">Repeat</keyword>
<keyword evidence="5" id="KW-1185">Reference proteome</keyword>
<evidence type="ECO:0000313" key="3">
    <source>
        <dbReference type="EMBL" id="ELU10267.1"/>
    </source>
</evidence>
<protein>
    <recommendedName>
        <fullName evidence="6">Dynein assembly factor 1, axonemal homolog</fullName>
    </recommendedName>
</protein>
<dbReference type="STRING" id="283909.R7UVJ1"/>
<evidence type="ECO:0000256" key="2">
    <source>
        <dbReference type="ARBA" id="ARBA00022737"/>
    </source>
</evidence>
<dbReference type="OrthoDB" id="433501at2759"/>
<dbReference type="PANTHER" id="PTHR18849:SF8">
    <property type="entry name" value="LEUCINE-RICH REPEAT-CONTAINING PROTEIN 61"/>
    <property type="match status" value="1"/>
</dbReference>
<name>R7UVJ1_CAPTE</name>
<dbReference type="InterPro" id="IPR032675">
    <property type="entry name" value="LRR_dom_sf"/>
</dbReference>
<sequence>MCAFISGRITKQLLKSASGEFDIESIHSLIMQESNISDLGCIGECFGLERLDLSCNDITKLYALAGLTNLLYVNLSANRITSLEGLQALDNLTMLNLSGNLIASMDTVQCLSSLEKLRDIRLQDALKGLSNPICMNTSYKKDVLNILSNIHTLDGERVRGRGKELSELCEEMDELLKSEYFVLLAKHTNSYKFCCSTRTSGVG</sequence>
<dbReference type="GO" id="GO:0005737">
    <property type="term" value="C:cytoplasm"/>
    <property type="evidence" value="ECO:0007669"/>
    <property type="project" value="TreeGrafter"/>
</dbReference>
<dbReference type="PANTHER" id="PTHR18849">
    <property type="entry name" value="LEUCINE RICH REPEAT PROTEIN"/>
    <property type="match status" value="1"/>
</dbReference>
<dbReference type="AlphaFoldDB" id="R7UVJ1"/>
<organism evidence="3">
    <name type="scientific">Capitella teleta</name>
    <name type="common">Polychaete worm</name>
    <dbReference type="NCBI Taxonomy" id="283909"/>
    <lineage>
        <taxon>Eukaryota</taxon>
        <taxon>Metazoa</taxon>
        <taxon>Spiralia</taxon>
        <taxon>Lophotrochozoa</taxon>
        <taxon>Annelida</taxon>
        <taxon>Polychaeta</taxon>
        <taxon>Sedentaria</taxon>
        <taxon>Scolecida</taxon>
        <taxon>Capitellidae</taxon>
        <taxon>Capitella</taxon>
    </lineage>
</organism>
<dbReference type="EMBL" id="AMQN01006107">
    <property type="status" value="NOT_ANNOTATED_CDS"/>
    <property type="molecule type" value="Genomic_DNA"/>
</dbReference>
<accession>R7UVJ1</accession>
<dbReference type="Proteomes" id="UP000014760">
    <property type="component" value="Unassembled WGS sequence"/>
</dbReference>
<dbReference type="Gene3D" id="3.80.10.10">
    <property type="entry name" value="Ribonuclease Inhibitor"/>
    <property type="match status" value="1"/>
</dbReference>
<reference evidence="4" key="3">
    <citation type="submission" date="2015-06" db="UniProtKB">
        <authorList>
            <consortium name="EnsemblMetazoa"/>
        </authorList>
    </citation>
    <scope>IDENTIFICATION</scope>
</reference>
<dbReference type="SUPFAM" id="SSF52058">
    <property type="entry name" value="L domain-like"/>
    <property type="match status" value="1"/>
</dbReference>
<dbReference type="InterPro" id="IPR001611">
    <property type="entry name" value="Leu-rich_rpt"/>
</dbReference>
<dbReference type="Pfam" id="PF14580">
    <property type="entry name" value="LRR_9"/>
    <property type="match status" value="1"/>
</dbReference>
<gene>
    <name evidence="3" type="ORF">CAPTEDRAFT_117326</name>
</gene>